<dbReference type="KEGG" id="hyj:FHG12_03305"/>
<evidence type="ECO:0008006" key="3">
    <source>
        <dbReference type="Google" id="ProtNLM"/>
    </source>
</evidence>
<dbReference type="AlphaFoldDB" id="A0A5B7ZW63"/>
<dbReference type="Proteomes" id="UP000305398">
    <property type="component" value="Chromosome"/>
</dbReference>
<sequence length="148" mass="17156">MATLSSVYTAFPDVYDEHGQLIAVLHYYPADYLLHVLWKGNLTGNEVIRVAEAAIPLQQQFPFQLVLDDKTEATGDWSDAFPFIEFEWLPQAMQQGLRAFAYVFSPEYHDQLTSFDFLESLTSHNLAVETFYDVDTAWEWLHKHNIHV</sequence>
<organism evidence="1 2">
    <name type="scientific">Hymenobacter jejuensis</name>
    <dbReference type="NCBI Taxonomy" id="2502781"/>
    <lineage>
        <taxon>Bacteria</taxon>
        <taxon>Pseudomonadati</taxon>
        <taxon>Bacteroidota</taxon>
        <taxon>Cytophagia</taxon>
        <taxon>Cytophagales</taxon>
        <taxon>Hymenobacteraceae</taxon>
        <taxon>Hymenobacter</taxon>
    </lineage>
</organism>
<accession>A0A5B7ZW63</accession>
<protein>
    <recommendedName>
        <fullName evidence="3">STAS/SEC14 domain-containing protein</fullName>
    </recommendedName>
</protein>
<reference evidence="1 2" key="1">
    <citation type="submission" date="2019-06" db="EMBL/GenBank/DDBJ databases">
        <authorList>
            <person name="Srinivasan S."/>
        </authorList>
    </citation>
    <scope>NUCLEOTIDE SEQUENCE [LARGE SCALE GENOMIC DNA]</scope>
    <source>
        <strain evidence="1 2">17J68-5</strain>
    </source>
</reference>
<dbReference type="RefSeq" id="WP_139514265.1">
    <property type="nucleotide sequence ID" value="NZ_CP040896.1"/>
</dbReference>
<keyword evidence="2" id="KW-1185">Reference proteome</keyword>
<evidence type="ECO:0000313" key="2">
    <source>
        <dbReference type="Proteomes" id="UP000305398"/>
    </source>
</evidence>
<evidence type="ECO:0000313" key="1">
    <source>
        <dbReference type="EMBL" id="QDA59190.1"/>
    </source>
</evidence>
<dbReference type="EMBL" id="CP040896">
    <property type="protein sequence ID" value="QDA59190.1"/>
    <property type="molecule type" value="Genomic_DNA"/>
</dbReference>
<gene>
    <name evidence="1" type="ORF">FHG12_03305</name>
</gene>
<dbReference type="OrthoDB" id="852227at2"/>
<name>A0A5B7ZW63_9BACT</name>
<proteinExistence type="predicted"/>